<reference evidence="3 5" key="2">
    <citation type="submission" date="2018-12" db="EMBL/GenBank/DDBJ databases">
        <authorList>
            <consortium name="Pathogen Informatics"/>
        </authorList>
    </citation>
    <scope>NUCLEOTIDE SEQUENCE [LARGE SCALE GENOMIC DNA]</scope>
    <source>
        <strain evidence="3 5">NCTC12735</strain>
        <plasmid evidence="5">9</plasmid>
    </source>
</reference>
<geneLocation type="plasmid" evidence="3 5">
    <name>9</name>
</geneLocation>
<dbReference type="EMBL" id="LNKA01000001">
    <property type="protein sequence ID" value="KTC66360.1"/>
    <property type="molecule type" value="Genomic_DNA"/>
</dbReference>
<dbReference type="Proteomes" id="UP000281170">
    <property type="component" value="Plasmid 9"/>
</dbReference>
<dbReference type="NCBIfam" id="TIGR03750">
    <property type="entry name" value="conj_TIGR03750"/>
    <property type="match status" value="1"/>
</dbReference>
<dbReference type="Proteomes" id="UP000054859">
    <property type="component" value="Unassembled WGS sequence"/>
</dbReference>
<feature type="transmembrane region" description="Helical" evidence="1">
    <location>
        <begin position="24"/>
        <end position="44"/>
    </location>
</feature>
<evidence type="ECO:0000256" key="1">
    <source>
        <dbReference type="SAM" id="Phobius"/>
    </source>
</evidence>
<evidence type="ECO:0000313" key="3">
    <source>
        <dbReference type="EMBL" id="VEH84958.1"/>
    </source>
</evidence>
<sequence>MSQPSSRNLSHDFPAWKGLSLRELFWIVITTTPLTSFFFILAGIMLGFPLASGCAGFFLGFILAITFWPKRIARIKEGKPYGFVTKQAIQWMVRLKLKHSPWFYYEGRWRKNKTLGEPHV</sequence>
<dbReference type="KEGG" id="ladl:NCTC12735_00578"/>
<keyword evidence="3" id="KW-0614">Plasmid</keyword>
<accession>A0A0W0R5M0</accession>
<dbReference type="EMBL" id="LR134418">
    <property type="protein sequence ID" value="VEH84958.1"/>
    <property type="molecule type" value="Genomic_DNA"/>
</dbReference>
<protein>
    <submittedName>
        <fullName evidence="3">Conjugative transfer region protein</fullName>
    </submittedName>
</protein>
<gene>
    <name evidence="2" type="ORF">Lade_1018</name>
    <name evidence="3" type="ORF">NCTC12735_00578</name>
</gene>
<organism evidence="2 4">
    <name type="scientific">Legionella adelaidensis</name>
    <dbReference type="NCBI Taxonomy" id="45056"/>
    <lineage>
        <taxon>Bacteria</taxon>
        <taxon>Pseudomonadati</taxon>
        <taxon>Pseudomonadota</taxon>
        <taxon>Gammaproteobacteria</taxon>
        <taxon>Legionellales</taxon>
        <taxon>Legionellaceae</taxon>
        <taxon>Legionella</taxon>
    </lineage>
</organism>
<feature type="transmembrane region" description="Helical" evidence="1">
    <location>
        <begin position="50"/>
        <end position="69"/>
    </location>
</feature>
<keyword evidence="1" id="KW-1133">Transmembrane helix</keyword>
<dbReference type="AlphaFoldDB" id="A0A0W0R5M0"/>
<name>A0A0W0R5M0_9GAMM</name>
<dbReference type="STRING" id="45056.Lade_1018"/>
<dbReference type="Pfam" id="PF11990">
    <property type="entry name" value="DUF3487"/>
    <property type="match status" value="1"/>
</dbReference>
<evidence type="ECO:0000313" key="4">
    <source>
        <dbReference type="Proteomes" id="UP000054859"/>
    </source>
</evidence>
<evidence type="ECO:0000313" key="2">
    <source>
        <dbReference type="EMBL" id="KTC66360.1"/>
    </source>
</evidence>
<dbReference type="InterPro" id="IPR021877">
    <property type="entry name" value="DUF3487"/>
</dbReference>
<dbReference type="PATRIC" id="fig|45056.6.peg.1055"/>
<dbReference type="RefSeq" id="WP_058462042.1">
    <property type="nucleotide sequence ID" value="NZ_CAAAHS010000002.1"/>
</dbReference>
<keyword evidence="1" id="KW-0812">Transmembrane</keyword>
<keyword evidence="1" id="KW-0472">Membrane</keyword>
<keyword evidence="4" id="KW-1185">Reference proteome</keyword>
<evidence type="ECO:0000313" key="5">
    <source>
        <dbReference type="Proteomes" id="UP000281170"/>
    </source>
</evidence>
<proteinExistence type="predicted"/>
<dbReference type="OrthoDB" id="5637364at2"/>
<reference evidence="2 4" key="1">
    <citation type="submission" date="2015-11" db="EMBL/GenBank/DDBJ databases">
        <title>Identification of large and diverse effector repertoires of 38 Legionella species.</title>
        <authorList>
            <person name="Burstein D."/>
            <person name="Amaro F."/>
            <person name="Zusman T."/>
            <person name="Lifshitz Z."/>
            <person name="Cohen O."/>
            <person name="Gilbert J.A."/>
            <person name="Pupko T."/>
            <person name="Shuman H.A."/>
            <person name="Segal G."/>
        </authorList>
    </citation>
    <scope>NUCLEOTIDE SEQUENCE [LARGE SCALE GENOMIC DNA]</scope>
    <source>
        <strain evidence="2 4">1762-AUS-E</strain>
    </source>
</reference>